<dbReference type="AlphaFoldDB" id="D8P636"/>
<dbReference type="EMBL" id="FP885907">
    <property type="protein sequence ID" value="CBJ54372.1"/>
    <property type="molecule type" value="Genomic_DNA"/>
</dbReference>
<reference evidence="1" key="1">
    <citation type="journal article" date="2010" name="BMC Genomics">
        <title>Genomes of three tomato pathogens within the Ralstonia solanacearum species complex reveal significant evolutionary divergence.</title>
        <authorList>
            <person name="Remenant B."/>
            <person name="Coupat-Goutaland B."/>
            <person name="Guidot A."/>
            <person name="Cellier G."/>
            <person name="Wicker E."/>
            <person name="Allen C."/>
            <person name="Fegan M."/>
            <person name="Pruvost O."/>
            <person name="Elbaz M."/>
            <person name="Calteau A."/>
            <person name="Salvignol G."/>
            <person name="Mornico D."/>
            <person name="Mangenot S."/>
            <person name="Barbe V."/>
            <person name="Medigue C."/>
            <person name="Prior P."/>
        </authorList>
    </citation>
    <scope>NUCLEOTIDE SEQUENCE [LARGE SCALE GENOMIC DNA]</scope>
    <source>
        <strain evidence="1">CFBP2957</strain>
        <plasmid evidence="1">RCFBPv3_mp</plasmid>
    </source>
</reference>
<gene>
    <name evidence="1" type="ORF">RCFBP_mp30287</name>
</gene>
<dbReference type="PROSITE" id="PS51257">
    <property type="entry name" value="PROKAR_LIPOPROTEIN"/>
    <property type="match status" value="1"/>
</dbReference>
<name>D8P636_RALSL</name>
<evidence type="ECO:0008006" key="2">
    <source>
        <dbReference type="Google" id="ProtNLM"/>
    </source>
</evidence>
<protein>
    <recommendedName>
        <fullName evidence="2">Lipoprotein</fullName>
    </recommendedName>
</protein>
<reference evidence="1" key="2">
    <citation type="submission" date="2010-02" db="EMBL/GenBank/DDBJ databases">
        <authorList>
            <person name="Genoscope - CEA"/>
        </authorList>
    </citation>
    <scope>NUCLEOTIDE SEQUENCE</scope>
    <source>
        <strain evidence="1">CFBP2957</strain>
        <plasmid evidence="1">RCFBPv3_mp</plasmid>
    </source>
</reference>
<keyword evidence="1" id="KW-0614">Plasmid</keyword>
<dbReference type="RefSeq" id="WP_013208840.1">
    <property type="nucleotide sequence ID" value="NC_014309.1"/>
</dbReference>
<sequence>MWKITCIAFIAALLCACKSQEKTFSDEDKIAAFQKLCKESAYESFAEKSADGSVLLEGAGQAFGLSGWSLSKVPDKNQNDPVGAAHLQVLDLEYSPAYLLGNLFDGNNAVHEVIYTREGVGTNYQIPAECRVAHMLSVKSKEEAEAAFLHVCDVNRIVKSLDGVRYYIGQAYGDPDENEIIKFVFYIKDRVSGRIIAEQRSYQLLMGAMSEDENRVILAMGGAQGARNCPLTPPDQVVKRVFY</sequence>
<organism evidence="1">
    <name type="scientific">Ralstonia solanacearum CFBP2957</name>
    <dbReference type="NCBI Taxonomy" id="859656"/>
    <lineage>
        <taxon>Bacteria</taxon>
        <taxon>Pseudomonadati</taxon>
        <taxon>Pseudomonadota</taxon>
        <taxon>Betaproteobacteria</taxon>
        <taxon>Burkholderiales</taxon>
        <taxon>Burkholderiaceae</taxon>
        <taxon>Ralstonia</taxon>
        <taxon>Ralstonia solanacearum species complex</taxon>
    </lineage>
</organism>
<geneLocation type="plasmid" evidence="1">
    <name>RCFBPv3_mp</name>
</geneLocation>
<evidence type="ECO:0000313" key="1">
    <source>
        <dbReference type="EMBL" id="CBJ54372.1"/>
    </source>
</evidence>
<accession>D8P636</accession>
<proteinExistence type="predicted"/>